<keyword evidence="2" id="KW-0328">Glycosyltransferase</keyword>
<evidence type="ECO:0000313" key="2">
    <source>
        <dbReference type="EMBL" id="MDA3731283.1"/>
    </source>
</evidence>
<accession>A0AA42J0L2</accession>
<dbReference type="EC" id="2.4.-.-" evidence="2"/>
<keyword evidence="3" id="KW-1185">Reference proteome</keyword>
<dbReference type="InterPro" id="IPR050194">
    <property type="entry name" value="Glycosyltransferase_grp1"/>
</dbReference>
<dbReference type="InterPro" id="IPR001296">
    <property type="entry name" value="Glyco_trans_1"/>
</dbReference>
<dbReference type="SUPFAM" id="SSF53756">
    <property type="entry name" value="UDP-Glycosyltransferase/glycogen phosphorylase"/>
    <property type="match status" value="1"/>
</dbReference>
<comment type="caution">
    <text evidence="2">The sequence shown here is derived from an EMBL/GenBank/DDBJ whole genome shotgun (WGS) entry which is preliminary data.</text>
</comment>
<proteinExistence type="predicted"/>
<dbReference type="PANTHER" id="PTHR45947">
    <property type="entry name" value="SULFOQUINOVOSYL TRANSFERASE SQD2"/>
    <property type="match status" value="1"/>
</dbReference>
<keyword evidence="2" id="KW-0808">Transferase</keyword>
<dbReference type="Gene3D" id="3.40.50.2000">
    <property type="entry name" value="Glycogen Phosphorylase B"/>
    <property type="match status" value="2"/>
</dbReference>
<dbReference type="GO" id="GO:0016757">
    <property type="term" value="F:glycosyltransferase activity"/>
    <property type="evidence" value="ECO:0007669"/>
    <property type="project" value="UniProtKB-KW"/>
</dbReference>
<feature type="domain" description="Glycosyl transferase family 1" evidence="1">
    <location>
        <begin position="202"/>
        <end position="344"/>
    </location>
</feature>
<name>A0AA42J0L2_9FIRM</name>
<dbReference type="PANTHER" id="PTHR45947:SF3">
    <property type="entry name" value="SULFOQUINOVOSYL TRANSFERASE SQD2"/>
    <property type="match status" value="1"/>
</dbReference>
<dbReference type="Proteomes" id="UP001169242">
    <property type="component" value="Unassembled WGS sequence"/>
</dbReference>
<reference evidence="2" key="1">
    <citation type="journal article" date="2023" name="Int. J. Syst. Evol. Microbiol.">
        <title>&lt;i&gt;Holtiella tumoricola&lt;/i&gt; gen. nov. sp. nov., isolated from a human clinical sample.</title>
        <authorList>
            <person name="Allen-Vercoe E."/>
            <person name="Daigneault M.C."/>
            <person name="Vancuren S.J."/>
            <person name="Cochrane K."/>
            <person name="O'Neal L.L."/>
            <person name="Sankaranarayanan K."/>
            <person name="Lawson P.A."/>
        </authorList>
    </citation>
    <scope>NUCLEOTIDE SEQUENCE</scope>
    <source>
        <strain evidence="2">CC70A</strain>
    </source>
</reference>
<gene>
    <name evidence="2" type="ORF">PBV87_07295</name>
</gene>
<dbReference type="RefSeq" id="WP_271011683.1">
    <property type="nucleotide sequence ID" value="NZ_JAQIFT010000030.1"/>
</dbReference>
<organism evidence="2 3">
    <name type="scientific">Holtiella tumoricola</name>
    <dbReference type="NCBI Taxonomy" id="3018743"/>
    <lineage>
        <taxon>Bacteria</taxon>
        <taxon>Bacillati</taxon>
        <taxon>Bacillota</taxon>
        <taxon>Clostridia</taxon>
        <taxon>Lachnospirales</taxon>
        <taxon>Cellulosilyticaceae</taxon>
        <taxon>Holtiella</taxon>
    </lineage>
</organism>
<evidence type="ECO:0000259" key="1">
    <source>
        <dbReference type="Pfam" id="PF00534"/>
    </source>
</evidence>
<sequence length="386" mass="44740">MMEISKPIRILNLFTIMDRGGSETMVMNLYRKIDRNKVQFDFMVYHTEKGQYDDEIESLGGKIYRLPPLKVRYYLKYIKAVKTFFVEHPEYKVIHGHMGEIGYFVYKEAYRHHVPVIILHAHSGKSISSKSMSLTFIVKTKIKTCVEKLLKKLSKPYITDNFACGAQAKEEFFGKEDRKVIILNNAIDAQAFRYNPDEAVEMKKKLGLYGKYTIGNVARMDNQKNQLFLLEIFRYIHMKDPETTLILVGDGILKKQIIERVKKYHLEDAVTLTGVRNNVSEFLQVIDVFVFPSLLEGVPVACIEAQAAGLPCILSEGIAQETSITKNCQFISLEQSAEYWGEKILQYKYFERKDTSQIIIDAGYNIDQTVPWLQNYYLDKWEHISC</sequence>
<protein>
    <submittedName>
        <fullName evidence="2">Glycosyltransferase</fullName>
        <ecNumber evidence="2">2.4.-.-</ecNumber>
    </submittedName>
</protein>
<dbReference type="Pfam" id="PF00534">
    <property type="entry name" value="Glycos_transf_1"/>
    <property type="match status" value="1"/>
</dbReference>
<dbReference type="AlphaFoldDB" id="A0AA42J0L2"/>
<evidence type="ECO:0000313" key="3">
    <source>
        <dbReference type="Proteomes" id="UP001169242"/>
    </source>
</evidence>
<dbReference type="EMBL" id="JAQIFT010000030">
    <property type="protein sequence ID" value="MDA3731283.1"/>
    <property type="molecule type" value="Genomic_DNA"/>
</dbReference>